<accession>A0A5C5G709</accession>
<dbReference type="AlphaFoldDB" id="A0A5C5G709"/>
<evidence type="ECO:0000313" key="1">
    <source>
        <dbReference type="EMBL" id="TNY24359.1"/>
    </source>
</evidence>
<proteinExistence type="predicted"/>
<evidence type="ECO:0008006" key="3">
    <source>
        <dbReference type="Google" id="ProtNLM"/>
    </source>
</evidence>
<keyword evidence="2" id="KW-1185">Reference proteome</keyword>
<dbReference type="EMBL" id="SOZI01000003">
    <property type="protein sequence ID" value="TNY24359.1"/>
    <property type="molecule type" value="Genomic_DNA"/>
</dbReference>
<dbReference type="Proteomes" id="UP000311382">
    <property type="component" value="Unassembled WGS sequence"/>
</dbReference>
<comment type="caution">
    <text evidence="1">The sequence shown here is derived from an EMBL/GenBank/DDBJ whole genome shotgun (WGS) entry which is preliminary data.</text>
</comment>
<sequence length="417" mass="45034">MSSVPASSHTGRRKKQPKSCRLVRLPQHLLHRIFEHVDTLDFGALTLSLGDLDENDVGAGQLDNVDVHAPSEDIVIGVGLFKDILLRLRNLNALAVNGGQLASRLFSAELTAEPEYPRLSEIWVSAYCGETVGTRELSPALCRDLSHLPTLKALSLVGLSGWMPANLLNMNATDYLPPRSLRLKSICINGISLKIEIRLLFQALADGLRYVQLESEIAWASIMEHLALIPPSVEHLKLSLGLGACENNSSKYSKMAHKRFLMAELNPGRLISATSLPAALRDLSLQGDLVGPETFDVLLALPSLDTLALGSHTRFSSSDLIAFIESSPTLKGLIVNVCQCAVARGGITGGGASARRNKRTPDSPKPVWRDGFRLDDAQAVFLACQEKKIGIGGTIVCASKLLPRGVEGHDCRGWCGS</sequence>
<dbReference type="SUPFAM" id="SSF52047">
    <property type="entry name" value="RNI-like"/>
    <property type="match status" value="1"/>
</dbReference>
<reference evidence="1 2" key="1">
    <citation type="submission" date="2019-03" db="EMBL/GenBank/DDBJ databases">
        <title>Rhodosporidium diobovatum UCD-FST 08-225 genome sequencing, assembly, and annotation.</title>
        <authorList>
            <person name="Fakankun I.U."/>
            <person name="Fristensky B."/>
            <person name="Levin D.B."/>
        </authorList>
    </citation>
    <scope>NUCLEOTIDE SEQUENCE [LARGE SCALE GENOMIC DNA]</scope>
    <source>
        <strain evidence="1 2">UCD-FST 08-225</strain>
    </source>
</reference>
<organism evidence="1 2">
    <name type="scientific">Rhodotorula diobovata</name>
    <dbReference type="NCBI Taxonomy" id="5288"/>
    <lineage>
        <taxon>Eukaryota</taxon>
        <taxon>Fungi</taxon>
        <taxon>Dikarya</taxon>
        <taxon>Basidiomycota</taxon>
        <taxon>Pucciniomycotina</taxon>
        <taxon>Microbotryomycetes</taxon>
        <taxon>Sporidiobolales</taxon>
        <taxon>Sporidiobolaceae</taxon>
        <taxon>Rhodotorula</taxon>
    </lineage>
</organism>
<evidence type="ECO:0000313" key="2">
    <source>
        <dbReference type="Proteomes" id="UP000311382"/>
    </source>
</evidence>
<gene>
    <name evidence="1" type="ORF">DMC30DRAFT_443538</name>
</gene>
<dbReference type="OrthoDB" id="2529146at2759"/>
<protein>
    <recommendedName>
        <fullName evidence="3">Proteophosphoglycan ppg4</fullName>
    </recommendedName>
</protein>
<name>A0A5C5G709_9BASI</name>